<protein>
    <submittedName>
        <fullName evidence="1">Uncharacterized protein</fullName>
    </submittedName>
</protein>
<dbReference type="AlphaFoldDB" id="B5D0A5"/>
<dbReference type="EMBL" id="ABQC02000020">
    <property type="protein sequence ID" value="EDY95319.1"/>
    <property type="molecule type" value="Genomic_DNA"/>
</dbReference>
<sequence length="167" mass="19458">MYSVKMKRVEGTADVKLIECVSPAKNKWRVRWDIQEHEDGSADYMEAEFLNGRPSDEVVKALIMDWYNQKVDETILKGFSYEGVQVWLSRENQFNYKAAYDLAVQTNGATLPVVFKFGTDETPVYRKFSALNELTDFYTKVMLHIQKTLADGWKKKDTFSLNKYQVE</sequence>
<dbReference type="eggNOG" id="ENOG5034591">
    <property type="taxonomic scope" value="Bacteria"/>
</dbReference>
<organism evidence="1 2">
    <name type="scientific">Phocaeicola plebeius (strain DSM 17135 / JCM 12973 / CCUG 54634 / M2)</name>
    <name type="common">Bacteroides plebeius</name>
    <dbReference type="NCBI Taxonomy" id="484018"/>
    <lineage>
        <taxon>Bacteria</taxon>
        <taxon>Pseudomonadati</taxon>
        <taxon>Bacteroidota</taxon>
        <taxon>Bacteroidia</taxon>
        <taxon>Bacteroidales</taxon>
        <taxon>Bacteroidaceae</taxon>
        <taxon>Phocaeicola</taxon>
    </lineage>
</organism>
<dbReference type="Proteomes" id="UP000003452">
    <property type="component" value="Unassembled WGS sequence"/>
</dbReference>
<proteinExistence type="predicted"/>
<evidence type="ECO:0000313" key="1">
    <source>
        <dbReference type="EMBL" id="EDY95319.1"/>
    </source>
</evidence>
<name>B5D0A5_PHOPM</name>
<reference evidence="1 2" key="1">
    <citation type="submission" date="2008-08" db="EMBL/GenBank/DDBJ databases">
        <title>Draft genome sequence of Bacteroides plebeius (DSM 17135).</title>
        <authorList>
            <person name="Sudarsanam P."/>
            <person name="Ley R."/>
            <person name="Guruge J."/>
            <person name="Turnbaugh P.J."/>
            <person name="Mahowald M."/>
            <person name="Liep D."/>
            <person name="Gordon J."/>
        </authorList>
    </citation>
    <scope>NUCLEOTIDE SEQUENCE [LARGE SCALE GENOMIC DNA]</scope>
    <source>
        <strain evidence="2">DSM 17135 / JCM 12973 / M2</strain>
    </source>
</reference>
<evidence type="ECO:0000313" key="2">
    <source>
        <dbReference type="Proteomes" id="UP000003452"/>
    </source>
</evidence>
<dbReference type="HOGENOM" id="CLU_135027_0_0_10"/>
<accession>B5D0A5</accession>
<reference evidence="1 2" key="2">
    <citation type="submission" date="2008-08" db="EMBL/GenBank/DDBJ databases">
        <authorList>
            <person name="Fulton L."/>
            <person name="Clifton S."/>
            <person name="Fulton B."/>
            <person name="Xu J."/>
            <person name="Minx P."/>
            <person name="Pepin K.H."/>
            <person name="Johnson M."/>
            <person name="Thiruvilangam P."/>
            <person name="Bhonagiri V."/>
            <person name="Nash W.E."/>
            <person name="Mardis E.R."/>
            <person name="Wilson R.K."/>
        </authorList>
    </citation>
    <scope>NUCLEOTIDE SEQUENCE [LARGE SCALE GENOMIC DNA]</scope>
    <source>
        <strain evidence="2">DSM 17135 / JCM 12973 / M2</strain>
    </source>
</reference>
<gene>
    <name evidence="1" type="ORF">BACPLE_02428</name>
</gene>
<comment type="caution">
    <text evidence="1">The sequence shown here is derived from an EMBL/GenBank/DDBJ whole genome shotgun (WGS) entry which is preliminary data.</text>
</comment>